<keyword evidence="3" id="KW-1185">Reference proteome</keyword>
<protein>
    <submittedName>
        <fullName evidence="2">Transposase</fullName>
    </submittedName>
</protein>
<dbReference type="PANTHER" id="PTHR34322">
    <property type="entry name" value="TRANSPOSASE, Y1_TNP DOMAIN-CONTAINING"/>
    <property type="match status" value="1"/>
</dbReference>
<dbReference type="Gene3D" id="3.30.70.1290">
    <property type="entry name" value="Transposase IS200-like"/>
    <property type="match status" value="1"/>
</dbReference>
<dbReference type="Proteomes" id="UP000470213">
    <property type="component" value="Unassembled WGS sequence"/>
</dbReference>
<dbReference type="GO" id="GO:0004803">
    <property type="term" value="F:transposase activity"/>
    <property type="evidence" value="ECO:0007669"/>
    <property type="project" value="InterPro"/>
</dbReference>
<dbReference type="GO" id="GO:0006313">
    <property type="term" value="P:DNA transposition"/>
    <property type="evidence" value="ECO:0007669"/>
    <property type="project" value="InterPro"/>
</dbReference>
<sequence length="309" mass="35532">MPRPRKSLICLANTPYYHCVSRCVRRAFLCGKDHYTGKCYEHRRKWVEKRLLKLAGAFAIDICAYAVMSNHTHVVLHVDKEKAIGMDGEEVLQRWHTLQKGTLLTRKYMDKQQRAVMSEAEIEHVLSCVAIYRKRLYDISWFMRLLNEYIARMANKEDECTGRFWEGRFKSQALLDEGALLACMAYVDLNPIRAGKALRPESSLYTSIKLRVACAQKRRQPRSLMQFDNGRKDTSRKSLPFQLKDYLELVDQSGRALMLGKPGCIATHCEPILLRTGLAMSDWAILSKGIESHFANDVSVSIARKKRIA</sequence>
<dbReference type="SUPFAM" id="SSF143422">
    <property type="entry name" value="Transposase IS200-like"/>
    <property type="match status" value="1"/>
</dbReference>
<evidence type="ECO:0000313" key="3">
    <source>
        <dbReference type="Proteomes" id="UP000470213"/>
    </source>
</evidence>
<evidence type="ECO:0000259" key="1">
    <source>
        <dbReference type="SMART" id="SM01321"/>
    </source>
</evidence>
<organism evidence="2 3">
    <name type="scientific">Alteromonas profundi</name>
    <dbReference type="NCBI Taxonomy" id="2696062"/>
    <lineage>
        <taxon>Bacteria</taxon>
        <taxon>Pseudomonadati</taxon>
        <taxon>Pseudomonadota</taxon>
        <taxon>Gammaproteobacteria</taxon>
        <taxon>Alteromonadales</taxon>
        <taxon>Alteromonadaceae</taxon>
        <taxon>Alteromonas/Salinimonas group</taxon>
        <taxon>Alteromonas</taxon>
    </lineage>
</organism>
<dbReference type="GO" id="GO:0003677">
    <property type="term" value="F:DNA binding"/>
    <property type="evidence" value="ECO:0007669"/>
    <property type="project" value="InterPro"/>
</dbReference>
<dbReference type="EMBL" id="JAAAWN010000003">
    <property type="protein sequence ID" value="NDV90229.1"/>
    <property type="molecule type" value="Genomic_DNA"/>
</dbReference>
<feature type="domain" description="Transposase IS200-like" evidence="1">
    <location>
        <begin position="12"/>
        <end position="190"/>
    </location>
</feature>
<accession>A0A7X5LJP8</accession>
<dbReference type="SMART" id="SM01321">
    <property type="entry name" value="Y1_Tnp"/>
    <property type="match status" value="1"/>
</dbReference>
<dbReference type="PANTHER" id="PTHR34322:SF2">
    <property type="entry name" value="TRANSPOSASE IS200-LIKE DOMAIN-CONTAINING PROTEIN"/>
    <property type="match status" value="1"/>
</dbReference>
<dbReference type="InterPro" id="IPR036515">
    <property type="entry name" value="Transposase_17_sf"/>
</dbReference>
<evidence type="ECO:0000313" key="2">
    <source>
        <dbReference type="EMBL" id="NDV90229.1"/>
    </source>
</evidence>
<dbReference type="AlphaFoldDB" id="A0A7X5LJP8"/>
<proteinExistence type="predicted"/>
<reference evidence="2 3" key="1">
    <citation type="submission" date="2020-01" db="EMBL/GenBank/DDBJ databases">
        <authorList>
            <person name="Chen J."/>
            <person name="Zhu S."/>
            <person name="Yang J."/>
        </authorList>
    </citation>
    <scope>NUCLEOTIDE SEQUENCE [LARGE SCALE GENOMIC DNA]</scope>
    <source>
        <strain evidence="2 3">345S023</strain>
    </source>
</reference>
<comment type="caution">
    <text evidence="2">The sequence shown here is derived from an EMBL/GenBank/DDBJ whole genome shotgun (WGS) entry which is preliminary data.</text>
</comment>
<gene>
    <name evidence="2" type="ORF">GTH32_03350</name>
</gene>
<dbReference type="InterPro" id="IPR002686">
    <property type="entry name" value="Transposase_17"/>
</dbReference>
<name>A0A7X5LJP8_9ALTE</name>